<sequence>MSPAREEEADSSLEDYRRCKFRSHVEKTWISIEKLKISTHVALEQDRKNNFSMLSNIHVSISKELALDVIIPILNEDSSNSVVVPVKINMRSYIYQLGNPSLGRN</sequence>
<dbReference type="AlphaFoldDB" id="A0A9D4JNF0"/>
<proteinExistence type="predicted"/>
<dbReference type="EMBL" id="JAIWYP010000006">
    <property type="protein sequence ID" value="KAH3815133.1"/>
    <property type="molecule type" value="Genomic_DNA"/>
</dbReference>
<evidence type="ECO:0000313" key="1">
    <source>
        <dbReference type="EMBL" id="KAH3815133.1"/>
    </source>
</evidence>
<name>A0A9D4JNF0_DREPO</name>
<evidence type="ECO:0000313" key="2">
    <source>
        <dbReference type="Proteomes" id="UP000828390"/>
    </source>
</evidence>
<organism evidence="1 2">
    <name type="scientific">Dreissena polymorpha</name>
    <name type="common">Zebra mussel</name>
    <name type="synonym">Mytilus polymorpha</name>
    <dbReference type="NCBI Taxonomy" id="45954"/>
    <lineage>
        <taxon>Eukaryota</taxon>
        <taxon>Metazoa</taxon>
        <taxon>Spiralia</taxon>
        <taxon>Lophotrochozoa</taxon>
        <taxon>Mollusca</taxon>
        <taxon>Bivalvia</taxon>
        <taxon>Autobranchia</taxon>
        <taxon>Heteroconchia</taxon>
        <taxon>Euheterodonta</taxon>
        <taxon>Imparidentia</taxon>
        <taxon>Neoheterodontei</taxon>
        <taxon>Myida</taxon>
        <taxon>Dreissenoidea</taxon>
        <taxon>Dreissenidae</taxon>
        <taxon>Dreissena</taxon>
    </lineage>
</organism>
<protein>
    <submittedName>
        <fullName evidence="1">Uncharacterized protein</fullName>
    </submittedName>
</protein>
<keyword evidence="2" id="KW-1185">Reference proteome</keyword>
<comment type="caution">
    <text evidence="1">The sequence shown here is derived from an EMBL/GenBank/DDBJ whole genome shotgun (WGS) entry which is preliminary data.</text>
</comment>
<accession>A0A9D4JNF0</accession>
<reference evidence="1" key="2">
    <citation type="submission" date="2020-11" db="EMBL/GenBank/DDBJ databases">
        <authorList>
            <person name="McCartney M.A."/>
            <person name="Auch B."/>
            <person name="Kono T."/>
            <person name="Mallez S."/>
            <person name="Becker A."/>
            <person name="Gohl D.M."/>
            <person name="Silverstein K.A.T."/>
            <person name="Koren S."/>
            <person name="Bechman K.B."/>
            <person name="Herman A."/>
            <person name="Abrahante J.E."/>
            <person name="Garbe J."/>
        </authorList>
    </citation>
    <scope>NUCLEOTIDE SEQUENCE</scope>
    <source>
        <strain evidence="1">Duluth1</strain>
        <tissue evidence="1">Whole animal</tissue>
    </source>
</reference>
<dbReference type="Proteomes" id="UP000828390">
    <property type="component" value="Unassembled WGS sequence"/>
</dbReference>
<gene>
    <name evidence="1" type="ORF">DPMN_143654</name>
</gene>
<reference evidence="1" key="1">
    <citation type="journal article" date="2019" name="bioRxiv">
        <title>The Genome of the Zebra Mussel, Dreissena polymorpha: A Resource for Invasive Species Research.</title>
        <authorList>
            <person name="McCartney M.A."/>
            <person name="Auch B."/>
            <person name="Kono T."/>
            <person name="Mallez S."/>
            <person name="Zhang Y."/>
            <person name="Obille A."/>
            <person name="Becker A."/>
            <person name="Abrahante J.E."/>
            <person name="Garbe J."/>
            <person name="Badalamenti J.P."/>
            <person name="Herman A."/>
            <person name="Mangelson H."/>
            <person name="Liachko I."/>
            <person name="Sullivan S."/>
            <person name="Sone E.D."/>
            <person name="Koren S."/>
            <person name="Silverstein K.A.T."/>
            <person name="Beckman K.B."/>
            <person name="Gohl D.M."/>
        </authorList>
    </citation>
    <scope>NUCLEOTIDE SEQUENCE</scope>
    <source>
        <strain evidence="1">Duluth1</strain>
        <tissue evidence="1">Whole animal</tissue>
    </source>
</reference>